<dbReference type="AlphaFoldDB" id="A0A154IHU6"/>
<dbReference type="SMART" id="SM00849">
    <property type="entry name" value="Lactamase_B"/>
    <property type="match status" value="1"/>
</dbReference>
<organism evidence="2">
    <name type="scientific">Rhizobium leguminosarum</name>
    <dbReference type="NCBI Taxonomy" id="384"/>
    <lineage>
        <taxon>Bacteria</taxon>
        <taxon>Pseudomonadati</taxon>
        <taxon>Pseudomonadota</taxon>
        <taxon>Alphaproteobacteria</taxon>
        <taxon>Hyphomicrobiales</taxon>
        <taxon>Rhizobiaceae</taxon>
        <taxon>Rhizobium/Agrobacterium group</taxon>
        <taxon>Rhizobium</taxon>
    </lineage>
</organism>
<dbReference type="GO" id="GO:0016787">
    <property type="term" value="F:hydrolase activity"/>
    <property type="evidence" value="ECO:0007669"/>
    <property type="project" value="UniProtKB-KW"/>
</dbReference>
<accession>A0A154IHU6</accession>
<dbReference type="EMBL" id="LVYU01000097">
    <property type="protein sequence ID" value="KZB00191.1"/>
    <property type="molecule type" value="Genomic_DNA"/>
</dbReference>
<dbReference type="SUPFAM" id="SSF56281">
    <property type="entry name" value="Metallo-hydrolase/oxidoreductase"/>
    <property type="match status" value="1"/>
</dbReference>
<evidence type="ECO:0000259" key="1">
    <source>
        <dbReference type="SMART" id="SM00849"/>
    </source>
</evidence>
<proteinExistence type="predicted"/>
<gene>
    <name evidence="2" type="ORF">A4A59_19350</name>
</gene>
<name>A0A154IHU6_RHILE</name>
<keyword evidence="2" id="KW-0378">Hydrolase</keyword>
<sequence>MTCFICAACGAQFSERSEPPRACPVCEDDRQFVPQSGQRWTDMAAISRTHSVIWNQEAQGVHSLQISPAFAIDQRAFLIEGPDGNILWDCLSLVDEASAAQIAAMGGLTAIAISHPHFYSSMVEWSTACGDVPIYLHADDGEWVQRPGSALRLWKGETLQFGPATVIRCGGHFAGSSVLHCPWLEAGRGALFVGDTMQVTLDRQYVSFMRSYPNLIPLNARAVEGISEAVRPYRFESIYGAFTGRTIKTDGSRVVERSVQRYIRAIEG</sequence>
<dbReference type="PANTHER" id="PTHR36839">
    <property type="entry name" value="METALLO-BETA-LACTAMASE FAMILY PROTEIN (AFU_ORTHOLOGUE AFUA_5G12770)"/>
    <property type="match status" value="1"/>
</dbReference>
<feature type="domain" description="Metallo-beta-lactamase" evidence="1">
    <location>
        <begin position="73"/>
        <end position="226"/>
    </location>
</feature>
<dbReference type="RefSeq" id="WP_062942364.1">
    <property type="nucleotide sequence ID" value="NZ_CP171845.1"/>
</dbReference>
<dbReference type="PANTHER" id="PTHR36839:SF1">
    <property type="entry name" value="METALLO-BETA-LACTAMASE FAMILY PROTEIN (AFU_ORTHOLOGUE AFUA_5G12770)"/>
    <property type="match status" value="1"/>
</dbReference>
<reference evidence="2" key="1">
    <citation type="submission" date="2016-03" db="EMBL/GenBank/DDBJ databases">
        <title>Microsymbionts genomes from the relict species Vavilovia formosa.</title>
        <authorList>
            <person name="Chirak E."/>
            <person name="Kimeklis A."/>
            <person name="Kopat V."/>
            <person name="Andronov E."/>
        </authorList>
    </citation>
    <scope>NUCLEOTIDE SEQUENCE [LARGE SCALE GENOMIC DNA]</scope>
    <source>
        <strain evidence="2">Vaf12</strain>
    </source>
</reference>
<protein>
    <submittedName>
        <fullName evidence="2">MBL fold metallo-hydrolase</fullName>
    </submittedName>
</protein>
<dbReference type="InterPro" id="IPR036866">
    <property type="entry name" value="RibonucZ/Hydroxyglut_hydro"/>
</dbReference>
<evidence type="ECO:0000313" key="2">
    <source>
        <dbReference type="EMBL" id="KZB00191.1"/>
    </source>
</evidence>
<dbReference type="Gene3D" id="3.60.15.10">
    <property type="entry name" value="Ribonuclease Z/Hydroxyacylglutathione hydrolase-like"/>
    <property type="match status" value="1"/>
</dbReference>
<dbReference type="InterPro" id="IPR001279">
    <property type="entry name" value="Metallo-B-lactamas"/>
</dbReference>
<comment type="caution">
    <text evidence="2">The sequence shown here is derived from an EMBL/GenBank/DDBJ whole genome shotgun (WGS) entry which is preliminary data.</text>
</comment>